<gene>
    <name evidence="12" type="ORF">BSTOLATCC_MIC25403</name>
</gene>
<dbReference type="Proteomes" id="UP001162131">
    <property type="component" value="Unassembled WGS sequence"/>
</dbReference>
<dbReference type="Gene3D" id="6.10.140.2220">
    <property type="match status" value="1"/>
</dbReference>
<evidence type="ECO:0000256" key="5">
    <source>
        <dbReference type="ARBA" id="ARBA00022771"/>
    </source>
</evidence>
<dbReference type="GO" id="GO:0005829">
    <property type="term" value="C:cytosol"/>
    <property type="evidence" value="ECO:0007669"/>
    <property type="project" value="TreeGrafter"/>
</dbReference>
<comment type="caution">
    <text evidence="12">The sequence shown here is derived from an EMBL/GenBank/DDBJ whole genome shotgun (WGS) entry which is preliminary data.</text>
</comment>
<dbReference type="Pfam" id="PF00557">
    <property type="entry name" value="Peptidase_M24"/>
    <property type="match status" value="1"/>
</dbReference>
<comment type="function">
    <text evidence="8 10">Cotranslationally removes the N-terminal methionine from nascent proteins. The N-terminal methionine is often cleaved when the second residue in the primary sequence is small and uncharged (Met-Ala-, Cys, Gly, Pro, Ser, Thr, or Val).</text>
</comment>
<name>A0AAU9IZ61_9CILI</name>
<evidence type="ECO:0000256" key="7">
    <source>
        <dbReference type="ARBA" id="ARBA00022833"/>
    </source>
</evidence>
<dbReference type="InterPro" id="IPR000994">
    <property type="entry name" value="Pept_M24"/>
</dbReference>
<keyword evidence="5 9" id="KW-0863">Zinc-finger</keyword>
<dbReference type="Gene3D" id="3.90.230.10">
    <property type="entry name" value="Creatinase/methionine aminopeptidase superfamily"/>
    <property type="match status" value="1"/>
</dbReference>
<dbReference type="PROSITE" id="PS52013">
    <property type="entry name" value="ZF_C6H2"/>
    <property type="match status" value="1"/>
</dbReference>
<dbReference type="AlphaFoldDB" id="A0AAU9IZ61"/>
<feature type="binding site" evidence="8">
    <location>
        <position position="190"/>
    </location>
    <ligand>
        <name>Zn(2+)</name>
        <dbReference type="ChEBI" id="CHEBI:29105"/>
        <label>3</label>
    </ligand>
</feature>
<dbReference type="EMBL" id="CAJZBQ010000024">
    <property type="protein sequence ID" value="CAG9320168.1"/>
    <property type="molecule type" value="Genomic_DNA"/>
</dbReference>
<dbReference type="HAMAP" id="MF_01974">
    <property type="entry name" value="MetAP_1"/>
    <property type="match status" value="1"/>
</dbReference>
<feature type="binding site" evidence="8">
    <location>
        <position position="271"/>
    </location>
    <ligand>
        <name>a protein</name>
        <dbReference type="ChEBI" id="CHEBI:16541"/>
    </ligand>
    <ligandPart>
        <name>N-terminal L-methionine residue</name>
        <dbReference type="ChEBI" id="CHEBI:64731"/>
    </ligandPart>
</feature>
<evidence type="ECO:0000256" key="8">
    <source>
        <dbReference type="HAMAP-Rule" id="MF_03174"/>
    </source>
</evidence>
<dbReference type="PANTHER" id="PTHR43330">
    <property type="entry name" value="METHIONINE AMINOPEPTIDASE"/>
    <property type="match status" value="1"/>
</dbReference>
<dbReference type="PANTHER" id="PTHR43330:SF7">
    <property type="entry name" value="METHIONINE AMINOPEPTIDASE 1"/>
    <property type="match status" value="1"/>
</dbReference>
<feature type="binding site" evidence="8">
    <location>
        <position position="297"/>
    </location>
    <ligand>
        <name>Zn(2+)</name>
        <dbReference type="ChEBI" id="CHEBI:29105"/>
        <label>4</label>
        <note>catalytic</note>
    </ligand>
</feature>
<dbReference type="EC" id="3.4.11.18" evidence="10"/>
<comment type="catalytic activity">
    <reaction evidence="8 10">
        <text>Release of N-terminal amino acids, preferentially methionine, from peptides and arylamides.</text>
        <dbReference type="EC" id="3.4.11.18"/>
    </reaction>
</comment>
<dbReference type="InterPro" id="IPR036005">
    <property type="entry name" value="Creatinase/aminopeptidase-like"/>
</dbReference>
<comment type="cofactor">
    <cofactor evidence="8">
        <name>Zn(2+)</name>
        <dbReference type="ChEBI" id="CHEBI:29105"/>
    </cofactor>
    <cofactor evidence="8">
        <name>Co(2+)</name>
        <dbReference type="ChEBI" id="CHEBI:48828"/>
    </cofactor>
    <cofactor evidence="8">
        <name>Mn(2+)</name>
        <dbReference type="ChEBI" id="CHEBI:29035"/>
    </cofactor>
    <cofactor evidence="8">
        <name>Fe(2+)</name>
        <dbReference type="ChEBI" id="CHEBI:29033"/>
    </cofactor>
    <text evidence="8">Binds 2 divalent metal cations per subunit. Has a high-affinity and a low affinity metal-binding site. The true nature of the physiological cofactor is under debate. The enzyme is active with zinc, cobalt, manganese or divalent iron ions. Has high activity with zinc; zinc cofactor is transferred into the active site region by the ZNG1 zinc chaperone.</text>
</comment>
<dbReference type="GO" id="GO:0004239">
    <property type="term" value="F:initiator methionyl aminopeptidase activity"/>
    <property type="evidence" value="ECO:0007669"/>
    <property type="project" value="UniProtKB-UniRule"/>
</dbReference>
<dbReference type="CDD" id="cd01086">
    <property type="entry name" value="MetAP1"/>
    <property type="match status" value="1"/>
</dbReference>
<evidence type="ECO:0000256" key="4">
    <source>
        <dbReference type="ARBA" id="ARBA00022723"/>
    </source>
</evidence>
<dbReference type="PRINTS" id="PR00599">
    <property type="entry name" value="MAPEPTIDASE"/>
</dbReference>
<evidence type="ECO:0000313" key="12">
    <source>
        <dbReference type="EMBL" id="CAG9320168.1"/>
    </source>
</evidence>
<keyword evidence="1 8" id="KW-0031">Aminopeptidase</keyword>
<comment type="subunit">
    <text evidence="8">Associates with the 60S ribosomal subunit of the 80S translational complex.</text>
</comment>
<proteinExistence type="inferred from homology"/>
<accession>A0AAU9IZ61</accession>
<comment type="cofactor">
    <cofactor evidence="10">
        <name>Co(2+)</name>
        <dbReference type="ChEBI" id="CHEBI:48828"/>
    </cofactor>
    <cofactor evidence="10">
        <name>Zn(2+)</name>
        <dbReference type="ChEBI" id="CHEBI:29105"/>
    </cofactor>
    <cofactor evidence="10">
        <name>Mn(2+)</name>
        <dbReference type="ChEBI" id="CHEBI:29035"/>
    </cofactor>
    <cofactor evidence="10">
        <name>Fe(2+)</name>
        <dbReference type="ChEBI" id="CHEBI:29033"/>
    </cofactor>
    <text evidence="10">Binds 2 divalent metal cations per subunit. Has a high-affinity and a low affinity metal-binding site. The true nature of the physiological cofactor is under debate. The enzyme is active with cobalt, zinc, manganese or divalent iron ions.</text>
</comment>
<dbReference type="InterPro" id="IPR001714">
    <property type="entry name" value="Pept_M24_MAP"/>
</dbReference>
<feature type="binding site" evidence="8">
    <location>
        <position position="201"/>
    </location>
    <ligand>
        <name>Zn(2+)</name>
        <dbReference type="ChEBI" id="CHEBI:29105"/>
        <label>4</label>
        <note>catalytic</note>
    </ligand>
</feature>
<dbReference type="NCBIfam" id="TIGR00500">
    <property type="entry name" value="met_pdase_I"/>
    <property type="match status" value="1"/>
</dbReference>
<evidence type="ECO:0000256" key="9">
    <source>
        <dbReference type="PROSITE-ProRule" id="PRU01357"/>
    </source>
</evidence>
<dbReference type="InterPro" id="IPR031615">
    <property type="entry name" value="Zfn-C6H2"/>
</dbReference>
<dbReference type="InterPro" id="IPR002467">
    <property type="entry name" value="Pept_M24A_MAP1"/>
</dbReference>
<keyword evidence="2 8" id="KW-0963">Cytoplasm</keyword>
<keyword evidence="4 8" id="KW-0479">Metal-binding</keyword>
<keyword evidence="7" id="KW-0862">Zinc</keyword>
<dbReference type="SUPFAM" id="SSF144232">
    <property type="entry name" value="HIT/MYND zinc finger-like"/>
    <property type="match status" value="1"/>
</dbReference>
<organism evidence="12 13">
    <name type="scientific">Blepharisma stoltei</name>
    <dbReference type="NCBI Taxonomy" id="1481888"/>
    <lineage>
        <taxon>Eukaryota</taxon>
        <taxon>Sar</taxon>
        <taxon>Alveolata</taxon>
        <taxon>Ciliophora</taxon>
        <taxon>Postciliodesmatophora</taxon>
        <taxon>Heterotrichea</taxon>
        <taxon>Heterotrichida</taxon>
        <taxon>Blepharismidae</taxon>
        <taxon>Blepharisma</taxon>
    </lineage>
</organism>
<dbReference type="Pfam" id="PF15801">
    <property type="entry name" value="zf-C6H2"/>
    <property type="match status" value="1"/>
</dbReference>
<evidence type="ECO:0000256" key="2">
    <source>
        <dbReference type="ARBA" id="ARBA00022490"/>
    </source>
</evidence>
<protein>
    <recommendedName>
        <fullName evidence="10">Methionine aminopeptidase</fullName>
        <ecNumber evidence="10">3.4.11.18</ecNumber>
    </recommendedName>
</protein>
<feature type="binding site" evidence="8">
    <location>
        <position position="328"/>
    </location>
    <ligand>
        <name>Zn(2+)</name>
        <dbReference type="ChEBI" id="CHEBI:29105"/>
        <label>4</label>
        <note>catalytic</note>
    </ligand>
</feature>
<keyword evidence="6 8" id="KW-0378">Hydrolase</keyword>
<evidence type="ECO:0000256" key="6">
    <source>
        <dbReference type="ARBA" id="ARBA00022801"/>
    </source>
</evidence>
<dbReference type="GO" id="GO:0008270">
    <property type="term" value="F:zinc ion binding"/>
    <property type="evidence" value="ECO:0007669"/>
    <property type="project" value="UniProtKB-KW"/>
</dbReference>
<dbReference type="SUPFAM" id="SSF55920">
    <property type="entry name" value="Creatinase/aminopeptidase"/>
    <property type="match status" value="1"/>
</dbReference>
<dbReference type="GO" id="GO:0070006">
    <property type="term" value="F:metalloaminopeptidase activity"/>
    <property type="evidence" value="ECO:0007669"/>
    <property type="project" value="UniProtKB-UniRule"/>
</dbReference>
<feature type="binding site" evidence="8">
    <location>
        <position position="264"/>
    </location>
    <ligand>
        <name>Zn(2+)</name>
        <dbReference type="ChEBI" id="CHEBI:29105"/>
        <label>4</label>
        <note>catalytic</note>
    </ligand>
</feature>
<evidence type="ECO:0000256" key="3">
    <source>
        <dbReference type="ARBA" id="ARBA00022670"/>
    </source>
</evidence>
<keyword evidence="3 8" id="KW-0645">Protease</keyword>
<comment type="similarity">
    <text evidence="8 9">Belongs to the peptidase M24A family. Methionine aminopeptidase type 1 subfamily.</text>
</comment>
<keyword evidence="13" id="KW-1185">Reference proteome</keyword>
<reference evidence="12" key="1">
    <citation type="submission" date="2021-09" db="EMBL/GenBank/DDBJ databases">
        <authorList>
            <consortium name="AG Swart"/>
            <person name="Singh M."/>
            <person name="Singh A."/>
            <person name="Seah K."/>
            <person name="Emmerich C."/>
        </authorList>
    </citation>
    <scope>NUCLEOTIDE SEQUENCE</scope>
    <source>
        <strain evidence="12">ATCC30299</strain>
    </source>
</reference>
<feature type="domain" description="C6H2-type" evidence="11">
    <location>
        <begin position="6"/>
        <end position="57"/>
    </location>
</feature>
<feature type="binding site" evidence="8">
    <location>
        <position position="328"/>
    </location>
    <ligand>
        <name>Zn(2+)</name>
        <dbReference type="ChEBI" id="CHEBI:29105"/>
        <label>3</label>
    </ligand>
</feature>
<evidence type="ECO:0000256" key="10">
    <source>
        <dbReference type="RuleBase" id="RU003653"/>
    </source>
</evidence>
<evidence type="ECO:0000313" key="13">
    <source>
        <dbReference type="Proteomes" id="UP001162131"/>
    </source>
</evidence>
<evidence type="ECO:0000256" key="1">
    <source>
        <dbReference type="ARBA" id="ARBA00022438"/>
    </source>
</evidence>
<feature type="binding site" evidence="8">
    <location>
        <position position="173"/>
    </location>
    <ligand>
        <name>a protein</name>
        <dbReference type="ChEBI" id="CHEBI:16541"/>
    </ligand>
    <ligandPart>
        <name>N-terminal L-methionine residue</name>
        <dbReference type="ChEBI" id="CHEBI:64731"/>
    </ligandPart>
</feature>
<dbReference type="GO" id="GO:0006508">
    <property type="term" value="P:proteolysis"/>
    <property type="evidence" value="ECO:0007669"/>
    <property type="project" value="UniProtKB-KW"/>
</dbReference>
<comment type="subcellular location">
    <subcellularLocation>
        <location evidence="8">Cytoplasm</location>
    </subcellularLocation>
</comment>
<evidence type="ECO:0000259" key="11">
    <source>
        <dbReference type="PROSITE" id="PS52013"/>
    </source>
</evidence>
<dbReference type="PROSITE" id="PS00680">
    <property type="entry name" value="MAP_1"/>
    <property type="match status" value="1"/>
</dbReference>
<feature type="binding site" evidence="8">
    <location>
        <position position="201"/>
    </location>
    <ligand>
        <name>Zn(2+)</name>
        <dbReference type="ChEBI" id="CHEBI:29105"/>
        <label>3</label>
    </ligand>
</feature>
<sequence>MEEAKVNPCEGCGSASTLRCPTCIKMWRPSSYFCSQDCFKRNWGAHKAKHEDNITYTGPLRRGYVTPMRTVPDHIEKPDYAVTGIPVSEHKARSDREIPVYSTEELDKIRYSSRLVRECLDLCHRMIRPGLTTEEIDIAVHEFCLSRNAYPSPLNYYHFPKSVCTSPNEVVCHGIPDSRPLQNGDIVNVDISIYYQGFHGDANETYLVGEVADSSKLLVRTTYEALMKAIEACKPGVRYSEPGNIISKYVEERGFSVVRSYCGHGVGRMFHCAPTVPHYAKNKTPGIMRPGHVFTIEPMINMGNWRDQKWEDDWTAVTVDGQRSAQFEHTLLITETGVEILSGRLETSPPLEFLE</sequence>